<dbReference type="PANTHER" id="PTHR32305">
    <property type="match status" value="1"/>
</dbReference>
<name>A0A7L6B7P5_9ACTN</name>
<dbReference type="InterPro" id="IPR030934">
    <property type="entry name" value="Intein_C"/>
</dbReference>
<dbReference type="InterPro" id="IPR022385">
    <property type="entry name" value="Rhs_assc_core"/>
</dbReference>
<feature type="compositionally biased region" description="Polar residues" evidence="1">
    <location>
        <begin position="1948"/>
        <end position="1972"/>
    </location>
</feature>
<dbReference type="Proteomes" id="UP000510844">
    <property type="component" value="Chromosome"/>
</dbReference>
<dbReference type="PROSITE" id="PS50818">
    <property type="entry name" value="INTEIN_C_TER"/>
    <property type="match status" value="1"/>
</dbReference>
<dbReference type="NCBIfam" id="TIGR01643">
    <property type="entry name" value="YD_repeat_2x"/>
    <property type="match status" value="3"/>
</dbReference>
<dbReference type="RefSeq" id="WP_181570088.1">
    <property type="nucleotide sequence ID" value="NZ_CP059322.2"/>
</dbReference>
<feature type="compositionally biased region" description="Polar residues" evidence="1">
    <location>
        <begin position="1669"/>
        <end position="1683"/>
    </location>
</feature>
<feature type="region of interest" description="Disordered" evidence="1">
    <location>
        <begin position="1948"/>
        <end position="1995"/>
    </location>
</feature>
<feature type="compositionally biased region" description="Polar residues" evidence="1">
    <location>
        <begin position="2333"/>
        <end position="2344"/>
    </location>
</feature>
<feature type="region of interest" description="Disordered" evidence="1">
    <location>
        <begin position="2327"/>
        <end position="2361"/>
    </location>
</feature>
<dbReference type="CDD" id="cd00081">
    <property type="entry name" value="Hint"/>
    <property type="match status" value="1"/>
</dbReference>
<feature type="compositionally biased region" description="Low complexity" evidence="1">
    <location>
        <begin position="67"/>
        <end position="79"/>
    </location>
</feature>
<feature type="domain" description="Hint" evidence="3">
    <location>
        <begin position="2623"/>
        <end position="2728"/>
    </location>
</feature>
<evidence type="ECO:0000256" key="1">
    <source>
        <dbReference type="SAM" id="MobiDB-lite"/>
    </source>
</evidence>
<dbReference type="NCBIfam" id="NF033679">
    <property type="entry name" value="DNRLRE_dom"/>
    <property type="match status" value="2"/>
</dbReference>
<reference evidence="5" key="1">
    <citation type="submission" date="2020-07" db="EMBL/GenBank/DDBJ databases">
        <title>A new Micromonospora strain with potent antibiotic activity isolated from the microbiome of a mid-Atlantic deep-sea sponge.</title>
        <authorList>
            <person name="Back C.R."/>
            <person name="Stennett H.L."/>
            <person name="Williams S.E."/>
            <person name="Wang L."/>
            <person name="Ojeda Gomez J."/>
            <person name="Abdulle O.M."/>
            <person name="Duffy T."/>
            <person name="Hendry K.R."/>
            <person name="Powell D."/>
            <person name="Stach J.E."/>
            <person name="Essex-Lopresti A.E."/>
            <person name="Willis C.L."/>
            <person name="Curnow P."/>
            <person name="Race P.R."/>
        </authorList>
    </citation>
    <scope>NUCLEOTIDE SEQUENCE [LARGE SCALE GENOMIC DNA]</scope>
    <source>
        <strain evidence="5">28ISP2-46</strain>
    </source>
</reference>
<dbReference type="Pfam" id="PF07591">
    <property type="entry name" value="PT-HINT"/>
    <property type="match status" value="1"/>
</dbReference>
<dbReference type="InterPro" id="IPR033803">
    <property type="entry name" value="CBD-like_Golvesin-Xly"/>
</dbReference>
<dbReference type="InterPro" id="IPR050708">
    <property type="entry name" value="T6SS_VgrG/RHS"/>
</dbReference>
<evidence type="ECO:0000259" key="3">
    <source>
        <dbReference type="SMART" id="SM00306"/>
    </source>
</evidence>
<protein>
    <submittedName>
        <fullName evidence="4">DNRLRE domain-containing protein</fullName>
    </submittedName>
</protein>
<dbReference type="Pfam" id="PF05593">
    <property type="entry name" value="RHS_repeat"/>
    <property type="match status" value="2"/>
</dbReference>
<feature type="compositionally biased region" description="Polar residues" evidence="1">
    <location>
        <begin position="1984"/>
        <end position="1995"/>
    </location>
</feature>
<feature type="signal peptide" evidence="2">
    <location>
        <begin position="1"/>
        <end position="27"/>
    </location>
</feature>
<accession>A0A7L6B7P5</accession>
<feature type="region of interest" description="Disordered" evidence="1">
    <location>
        <begin position="2521"/>
        <end position="2542"/>
    </location>
</feature>
<dbReference type="NCBIfam" id="TIGR01443">
    <property type="entry name" value="intein_Cterm"/>
    <property type="match status" value="1"/>
</dbReference>
<dbReference type="PANTHER" id="PTHR32305:SF15">
    <property type="entry name" value="PROTEIN RHSA-RELATED"/>
    <property type="match status" value="1"/>
</dbReference>
<reference evidence="4 5" key="2">
    <citation type="journal article" date="2021" name="Mar. Drugs">
        <title>A New Micromonospora Strain with Antibiotic Activity Isolated from the Microbiome of a Mid-Atlantic Deep-Sea Sponge.</title>
        <authorList>
            <person name="Back C.R."/>
            <person name="Stennett H.L."/>
            <person name="Williams S.E."/>
            <person name="Wang L."/>
            <person name="Ojeda Gomez J."/>
            <person name="Abdulle O.M."/>
            <person name="Duffy T."/>
            <person name="Neal C."/>
            <person name="Mantell J."/>
            <person name="Jepson M.A."/>
            <person name="Hendry K.R."/>
            <person name="Powell D."/>
            <person name="Stach J.E.M."/>
            <person name="Essex-Lopresti A.E."/>
            <person name="Willis C.L."/>
            <person name="Curnow P."/>
            <person name="Race P.R."/>
        </authorList>
    </citation>
    <scope>NUCLEOTIDE SEQUENCE [LARGE SCALE GENOMIC DNA]</scope>
    <source>
        <strain evidence="4 5">28ISP2-46</strain>
    </source>
</reference>
<feature type="chain" id="PRO_5029639454" evidence="2">
    <location>
        <begin position="28"/>
        <end position="2888"/>
    </location>
</feature>
<dbReference type="KEGG" id="mfeu:H1D33_01515"/>
<feature type="region of interest" description="Disordered" evidence="1">
    <location>
        <begin position="22"/>
        <end position="81"/>
    </location>
</feature>
<keyword evidence="2" id="KW-0732">Signal</keyword>
<dbReference type="NCBIfam" id="TIGR03696">
    <property type="entry name" value="Rhs_assc_core"/>
    <property type="match status" value="1"/>
</dbReference>
<evidence type="ECO:0000313" key="4">
    <source>
        <dbReference type="EMBL" id="QLQ37610.1"/>
    </source>
</evidence>
<proteinExistence type="predicted"/>
<keyword evidence="5" id="KW-1185">Reference proteome</keyword>
<dbReference type="InterPro" id="IPR003587">
    <property type="entry name" value="Hint_dom_N"/>
</dbReference>
<dbReference type="SMART" id="SM00306">
    <property type="entry name" value="HintN"/>
    <property type="match status" value="1"/>
</dbReference>
<gene>
    <name evidence="4" type="ORF">H1D33_01515</name>
</gene>
<dbReference type="InterPro" id="IPR036844">
    <property type="entry name" value="Hint_dom_sf"/>
</dbReference>
<evidence type="ECO:0000313" key="5">
    <source>
        <dbReference type="Proteomes" id="UP000510844"/>
    </source>
</evidence>
<dbReference type="SUPFAM" id="SSF51294">
    <property type="entry name" value="Hedgehog/intein (Hint) domain"/>
    <property type="match status" value="1"/>
</dbReference>
<feature type="region of interest" description="Disordered" evidence="1">
    <location>
        <begin position="1665"/>
        <end position="1685"/>
    </location>
</feature>
<organism evidence="4 5">
    <name type="scientific">Micromonospora robiginosa</name>
    <dbReference type="NCBI Taxonomy" id="2749844"/>
    <lineage>
        <taxon>Bacteria</taxon>
        <taxon>Bacillati</taxon>
        <taxon>Actinomycetota</taxon>
        <taxon>Actinomycetes</taxon>
        <taxon>Micromonosporales</taxon>
        <taxon>Micromonosporaceae</taxon>
        <taxon>Micromonospora</taxon>
    </lineage>
</organism>
<dbReference type="EMBL" id="CP059322">
    <property type="protein sequence ID" value="QLQ37610.1"/>
    <property type="molecule type" value="Genomic_DNA"/>
</dbReference>
<dbReference type="Gene3D" id="2.180.10.10">
    <property type="entry name" value="RHS repeat-associated core"/>
    <property type="match status" value="3"/>
</dbReference>
<dbReference type="Gene3D" id="2.170.16.10">
    <property type="entry name" value="Hedgehog/Intein (Hint) domain"/>
    <property type="match status" value="1"/>
</dbReference>
<dbReference type="InterPro" id="IPR006530">
    <property type="entry name" value="YD"/>
</dbReference>
<evidence type="ECO:0000256" key="2">
    <source>
        <dbReference type="SAM" id="SignalP"/>
    </source>
</evidence>
<dbReference type="Pfam" id="PF25275">
    <property type="entry name" value="Golvesin_C"/>
    <property type="match status" value="1"/>
</dbReference>
<dbReference type="InterPro" id="IPR031325">
    <property type="entry name" value="RHS_repeat"/>
</dbReference>
<sequence length="2888" mass="311751">MRSRHTRRLLAAVIAAVLVASGSPAQARPPGDGKPAPRPGTVLRPPAAKGRDVPKTPPGPAKVLPSVARPAPAEAMPAPRRVRELADRRTATTKVFQLADGRTQAEVSREPVHYRDGKGRWQDIQPEVTAATTAGFPYAATRNSFVSRFGDRSDRVLSYSTGGHGLTLGLAGDRRDLRPTVKGTRVTYPDAAGDADLVYEVTRSAVKEQIVLAAPPSGPATWSFTLDVDKVRPVPQPDGSVSFHATDREGPALFTMPRPYMYDSADDPDSVVGKKVSYRVSQRVGQQAGRTTVTVTADGDWLRSKDRKYPVVIDPTIKVQPTLSQAQDVMLASGGPDENFDSTWKLSAGASTGGTFRSLTKFDLSKVPANTVLDSAQLEMYFDQTHGGADDASMNFEARRVTSAWTENTATWNSMGSKFAEVGENREQVDEADTAKVTASGEWPGATGTDRAQALNGAYRYNADATTGQTFTWVPRLTETGQYEVFVHYVPGSNRATNAPYTVYYDGGSVVKPVNQTTGSGNGSWVSIGSYAFKAGTTHKVVLGDVANKTVVADGVRFVKRAEVNKPLHQTNAWHSYSVRSIVQGWLADQSTNHGFMIKGTDETNKGGGPRYESGDFSYGGEDDHGPKLVLTWGRPGVALNPVNTVRATGADLSWSTYADPSSSTDDDLLEYQVHASRTQNFMPSAATLVAPVRPGRTTYSDTHATPTPANSASQFGDAYFYMVAARLRDGTVLPAQTQMVRLPKAGQVIKFFTGADDNTLTSAKPTSNWDKLDAGGELQVGNKGSIYGTSRVVLKFPTVTGLPAKTKVINAQVGLWGWYTEGAGIGQQQFQLRGLTRDFSETTSTWNSAQSGVAWTTAGGDAESTVQSTVGSLNGDPGWTNWEAGPLVQRWIDTPSTNKGVLIRQADEAGAEQRMLFLSAEAAEPSLRPRLRVIFTAPNSESTYYAPNTPSRMIPGDQYLVPVTVTNTTASVWSPSDWVLSYHWTRRDGTDVTTAGNQIETPLPSAQAPGGVVTINGTVKAPTSGSDGDRREPYVLKWELRNKTTGQWLSQSAQIDPLDQSVAVEDPTSDQLGLEKFYQYTGGSAGSGASLMVNQFSGNAVVGYNPLANPSRGVSTFVRLTYNSQDTSTSSMGQGWSLSTSSTVRLGSPLQFRGGDATWPQQVAMTDGDGTTHLFNLDKHGSGNPADWRYVQPAGVHLYLQRTNSGDTSQAWTMTRPDRSQFVFDEQGYQSAVQDRNGNQLLFTYERMRVDNRDTSVLRYLTDPDNRRTLSLDYYAAGDSYTAFVNGTKQSLTNLQNPRIIDQVKSITDVSGRTLSFVYSDGGLLREVTDGSGTPEAKVFGFAYDESQGPQNARLTRVTDPRAANTKIAYNDPGDPFQQGKVNAITDRLNKVTYVDYQDPDGSASNAVITTVTDPKGRATESMIDGFGRATRITNAKNQATILGWDADNNVSRLEEANGAISTWRFDQVTGYPLEIKDPEANKNNTSGLRMDYRYGLSGHTAELTDKYSPEGRHWNFGYDAVGNLTSVTDPKGTATSTAGDYTSSYTYDGVGRMLTGTDANDNLTRYADYDPVGYPKTITDPLTKVTKYTYSSIGSVLTVTDPKQHTSTFAYDSLGRPLTRKVPKDAANGVYITTPAPVYDKNDNITQETSPTGAVTTAVYDPLDRPTTVTSPKDTSTSDAPTTKYEYDQVGNVVKLTEPKGVLTAADTLDYTTVYVYDELNRPVEATDALNGRVSIEYDLAGNVVQQNDQRKNATPQSTDYTAKFTYDFNHRIKTSIDAKGNTTGVEYDRDGNPTVSIDQDGNRAQMTYDERSALTEEKVPYQSVSGTTTYRTTKYEYDEVGNLSRQISPRGVESTDDPDDFATVTLYDALNRVREVQQPYDRDDSEFTTAPVTRYSYDDIGNLERISAPPSKGQSTRNDTVQTFFDNGWIRTSQDAGWNITTSYDYDDNGAQTSRKVTGSSGTPRQMNWTYFPDGKKKSQSDNGAGSGTPSKNFAYEYDVNANLVKMLDTSTGAAIDAYVVSYDPLNRVASVEEKNGSTVKNTTTFGYEPNDLLKKRTHDTQISEYTYEAERDLATEIKNMTSPTDPKPKYTRYSYTKRGQTATETKGNGNVVTTDYFLNGSTQSQVEKKSGGAVVNQHTYEYTANGQKSKDVSHKQNADNRTAYVDTTSTFTYDPQDRVRSVTKTGSGAGTESYAHDANSNVVSQTVGGLPTTFTYDKNRLTTATTSGASASYAYDPYGRLKTVTAAGTTVESYTYDGFDHVVSNTKNPGSKTTTYKYDPLDRQVERTYGGKTTTYAYLGLTGDISAELEGTKVVKSYQRGPGGDLLSQVKTNTDNSQEDSYAGYDGSSDIGQITDDKGDGRATYGYTAYGKNDAGQFTGVDKPDAGNPENPDKVPYNSYRFQSKRFDQSTGDYDMGFRDYDPGINQFLSRDSYNGALDDLGLAVDPYTGNRYAFAGGNPISNVELDGHNWLSDAADEVGDFVKDAASAIGSDAKGTAEAIAQVGYDTAVGGNPLVDKDTSEAAKSRGNARGDALKKTLSNPGQAVQDWADGLTNDVKSGHPGKAAGHLLFDAFSIAAGGGGGGAAKGAARAGAGDVAKGGVRTGAGKGASRAGGDCLSNSFVPGTQVLMADGSTKAIEDVALGDLVLASSPETGETAAKPVTRLIEGEGQRDLVTVTVDVDGAAGDETADITATAGHPFWVDDEQRYIEARQLLGGDQVITDDGRELTVVRTRQRTANAAVYNLTVEDIHTYYVLVGDSPVLVHNCGPNLQARNDMAASGIRPGRNGKAETSQAGLEYDKHQLNPGQVSPKRFLPRVGSKKADLDQAGQMLLDDITFHPRGVEEPVTGGGFNGGTRIVRPDGVGAVFDQGGAFQYFGNFRYPG</sequence>